<feature type="domain" description="HTH gntR-type" evidence="4">
    <location>
        <begin position="29"/>
        <end position="99"/>
    </location>
</feature>
<dbReference type="CDD" id="cd07377">
    <property type="entry name" value="WHTH_GntR"/>
    <property type="match status" value="1"/>
</dbReference>
<keyword evidence="3" id="KW-0804">Transcription</keyword>
<sequence length="272" mass="30608">MDDNNQNGSLGKASAGRDEYLARQAIRVPKTAEVVADHIRRRIIRGELKEGDFLPPEGQLMATLGISRPTLRESFRILEAEMLISVVRGSRTGARVHQPRVESVSRYAGFVLAAQGTTIADIYEARLAIEPFIARRLAETRPADAVARLRAEAARLTSFVEAKQYVDFMIGLAEFHRLLVELGGNHTLLFLTAVLQDVVEHYQVSSLSRRAMPEETQRRRSLWGIRSFQKLIELIDAGRGDEAEEHWRLHVVNSNKSWLDTGDGERLVDLLD</sequence>
<reference evidence="5" key="1">
    <citation type="submission" date="2023-07" db="EMBL/GenBank/DDBJ databases">
        <authorList>
            <person name="Kim M.K."/>
        </authorList>
    </citation>
    <scope>NUCLEOTIDE SEQUENCE</scope>
    <source>
        <strain evidence="5">CA1-15</strain>
    </source>
</reference>
<name>A0ABT8ZYG4_9SPHN</name>
<dbReference type="InterPro" id="IPR008920">
    <property type="entry name" value="TF_FadR/GntR_C"/>
</dbReference>
<dbReference type="EMBL" id="JAUQSZ010000004">
    <property type="protein sequence ID" value="MDO7842328.1"/>
    <property type="molecule type" value="Genomic_DNA"/>
</dbReference>
<dbReference type="PROSITE" id="PS50949">
    <property type="entry name" value="HTH_GNTR"/>
    <property type="match status" value="1"/>
</dbReference>
<dbReference type="SMART" id="SM00345">
    <property type="entry name" value="HTH_GNTR"/>
    <property type="match status" value="1"/>
</dbReference>
<evidence type="ECO:0000256" key="1">
    <source>
        <dbReference type="ARBA" id="ARBA00023015"/>
    </source>
</evidence>
<dbReference type="RefSeq" id="WP_304560794.1">
    <property type="nucleotide sequence ID" value="NZ_JAUQSZ010000004.1"/>
</dbReference>
<dbReference type="Gene3D" id="1.10.10.10">
    <property type="entry name" value="Winged helix-like DNA-binding domain superfamily/Winged helix DNA-binding domain"/>
    <property type="match status" value="1"/>
</dbReference>
<dbReference type="InterPro" id="IPR036390">
    <property type="entry name" value="WH_DNA-bd_sf"/>
</dbReference>
<dbReference type="SMART" id="SM00895">
    <property type="entry name" value="FCD"/>
    <property type="match status" value="1"/>
</dbReference>
<dbReference type="PANTHER" id="PTHR43537">
    <property type="entry name" value="TRANSCRIPTIONAL REGULATOR, GNTR FAMILY"/>
    <property type="match status" value="1"/>
</dbReference>
<dbReference type="SUPFAM" id="SSF46785">
    <property type="entry name" value="Winged helix' DNA-binding domain"/>
    <property type="match status" value="1"/>
</dbReference>
<dbReference type="PRINTS" id="PR00035">
    <property type="entry name" value="HTHGNTR"/>
</dbReference>
<dbReference type="PANTHER" id="PTHR43537:SF5">
    <property type="entry name" value="UXU OPERON TRANSCRIPTIONAL REGULATOR"/>
    <property type="match status" value="1"/>
</dbReference>
<dbReference type="Gene3D" id="1.20.120.530">
    <property type="entry name" value="GntR ligand-binding domain-like"/>
    <property type="match status" value="1"/>
</dbReference>
<keyword evidence="6" id="KW-1185">Reference proteome</keyword>
<protein>
    <submittedName>
        <fullName evidence="5">GntR family transcriptional regulator</fullName>
    </submittedName>
</protein>
<evidence type="ECO:0000256" key="3">
    <source>
        <dbReference type="ARBA" id="ARBA00023163"/>
    </source>
</evidence>
<evidence type="ECO:0000256" key="2">
    <source>
        <dbReference type="ARBA" id="ARBA00023125"/>
    </source>
</evidence>
<proteinExistence type="predicted"/>
<dbReference type="InterPro" id="IPR011711">
    <property type="entry name" value="GntR_C"/>
</dbReference>
<accession>A0ABT8ZYG4</accession>
<dbReference type="Pfam" id="PF00392">
    <property type="entry name" value="GntR"/>
    <property type="match status" value="1"/>
</dbReference>
<evidence type="ECO:0000313" key="5">
    <source>
        <dbReference type="EMBL" id="MDO7842328.1"/>
    </source>
</evidence>
<organism evidence="5 6">
    <name type="scientific">Sphingomonas immobilis</name>
    <dbReference type="NCBI Taxonomy" id="3063997"/>
    <lineage>
        <taxon>Bacteria</taxon>
        <taxon>Pseudomonadati</taxon>
        <taxon>Pseudomonadota</taxon>
        <taxon>Alphaproteobacteria</taxon>
        <taxon>Sphingomonadales</taxon>
        <taxon>Sphingomonadaceae</taxon>
        <taxon>Sphingomonas</taxon>
    </lineage>
</organism>
<gene>
    <name evidence="5" type="ORF">Q5H94_08310</name>
</gene>
<dbReference type="InterPro" id="IPR000524">
    <property type="entry name" value="Tscrpt_reg_HTH_GntR"/>
</dbReference>
<keyword evidence="2" id="KW-0238">DNA-binding</keyword>
<dbReference type="Pfam" id="PF07729">
    <property type="entry name" value="FCD"/>
    <property type="match status" value="1"/>
</dbReference>
<dbReference type="InterPro" id="IPR036388">
    <property type="entry name" value="WH-like_DNA-bd_sf"/>
</dbReference>
<dbReference type="Proteomes" id="UP001176468">
    <property type="component" value="Unassembled WGS sequence"/>
</dbReference>
<dbReference type="SUPFAM" id="SSF48008">
    <property type="entry name" value="GntR ligand-binding domain-like"/>
    <property type="match status" value="1"/>
</dbReference>
<keyword evidence="1" id="KW-0805">Transcription regulation</keyword>
<comment type="caution">
    <text evidence="5">The sequence shown here is derived from an EMBL/GenBank/DDBJ whole genome shotgun (WGS) entry which is preliminary data.</text>
</comment>
<evidence type="ECO:0000313" key="6">
    <source>
        <dbReference type="Proteomes" id="UP001176468"/>
    </source>
</evidence>
<evidence type="ECO:0000259" key="4">
    <source>
        <dbReference type="PROSITE" id="PS50949"/>
    </source>
</evidence>